<reference evidence="3" key="1">
    <citation type="submission" date="2020-05" db="EMBL/GenBank/DDBJ databases">
        <title>Mycena genomes resolve the evolution of fungal bioluminescence.</title>
        <authorList>
            <person name="Tsai I.J."/>
        </authorList>
    </citation>
    <scope>NUCLEOTIDE SEQUENCE</scope>
    <source>
        <strain evidence="3">160909Yilan</strain>
    </source>
</reference>
<proteinExistence type="predicted"/>
<dbReference type="PANTHER" id="PTHR10739">
    <property type="entry name" value="CYTIDYLYLTRANSFERASE"/>
    <property type="match status" value="1"/>
</dbReference>
<evidence type="ECO:0000256" key="1">
    <source>
        <dbReference type="ARBA" id="ARBA00026101"/>
    </source>
</evidence>
<dbReference type="InterPro" id="IPR004821">
    <property type="entry name" value="Cyt_trans-like"/>
</dbReference>
<dbReference type="AlphaFoldDB" id="A0A8H7DJD9"/>
<organism evidence="3 4">
    <name type="scientific">Mycena sanguinolenta</name>
    <dbReference type="NCBI Taxonomy" id="230812"/>
    <lineage>
        <taxon>Eukaryota</taxon>
        <taxon>Fungi</taxon>
        <taxon>Dikarya</taxon>
        <taxon>Basidiomycota</taxon>
        <taxon>Agaricomycotina</taxon>
        <taxon>Agaricomycetes</taxon>
        <taxon>Agaricomycetidae</taxon>
        <taxon>Agaricales</taxon>
        <taxon>Marasmiineae</taxon>
        <taxon>Mycenaceae</taxon>
        <taxon>Mycena</taxon>
    </lineage>
</organism>
<dbReference type="Gene3D" id="3.40.50.620">
    <property type="entry name" value="HUPs"/>
    <property type="match status" value="1"/>
</dbReference>
<dbReference type="NCBIfam" id="TIGR00125">
    <property type="entry name" value="cyt_tran_rel"/>
    <property type="match status" value="1"/>
</dbReference>
<feature type="domain" description="Cytidyltransferase-like" evidence="2">
    <location>
        <begin position="39"/>
        <end position="94"/>
    </location>
</feature>
<gene>
    <name evidence="3" type="ORF">MSAN_00557900</name>
</gene>
<keyword evidence="4" id="KW-1185">Reference proteome</keyword>
<dbReference type="SUPFAM" id="SSF52374">
    <property type="entry name" value="Nucleotidylyl transferase"/>
    <property type="match status" value="1"/>
</dbReference>
<name>A0A8H7DJD9_9AGAR</name>
<comment type="caution">
    <text evidence="3">The sequence shown here is derived from an EMBL/GenBank/DDBJ whole genome shotgun (WGS) entry which is preliminary data.</text>
</comment>
<evidence type="ECO:0000259" key="2">
    <source>
        <dbReference type="Pfam" id="PF01467"/>
    </source>
</evidence>
<evidence type="ECO:0000313" key="4">
    <source>
        <dbReference type="Proteomes" id="UP000623467"/>
    </source>
</evidence>
<dbReference type="OrthoDB" id="17102at2759"/>
<dbReference type="PANTHER" id="PTHR10739:SF13">
    <property type="entry name" value="CHOLINE-PHOSPHATE CYTIDYLYLTRANSFERASE"/>
    <property type="match status" value="1"/>
</dbReference>
<evidence type="ECO:0000313" key="3">
    <source>
        <dbReference type="EMBL" id="KAF7373481.1"/>
    </source>
</evidence>
<dbReference type="Pfam" id="PF01467">
    <property type="entry name" value="CTP_transf_like"/>
    <property type="match status" value="1"/>
</dbReference>
<dbReference type="InterPro" id="IPR045049">
    <property type="entry name" value="Pcy1-like"/>
</dbReference>
<dbReference type="InterPro" id="IPR014729">
    <property type="entry name" value="Rossmann-like_a/b/a_fold"/>
</dbReference>
<accession>A0A8H7DJD9</accession>
<dbReference type="EC" id="2.7.7.15" evidence="1"/>
<dbReference type="GO" id="GO:0031210">
    <property type="term" value="F:phosphatidylcholine binding"/>
    <property type="evidence" value="ECO:0007669"/>
    <property type="project" value="TreeGrafter"/>
</dbReference>
<dbReference type="GO" id="GO:0004105">
    <property type="term" value="F:choline-phosphate cytidylyltransferase activity"/>
    <property type="evidence" value="ECO:0007669"/>
    <property type="project" value="UniProtKB-EC"/>
</dbReference>
<dbReference type="EMBL" id="JACAZH010000003">
    <property type="protein sequence ID" value="KAF7373481.1"/>
    <property type="molecule type" value="Genomic_DNA"/>
</dbReference>
<dbReference type="GO" id="GO:0005635">
    <property type="term" value="C:nuclear envelope"/>
    <property type="evidence" value="ECO:0007669"/>
    <property type="project" value="TreeGrafter"/>
</dbReference>
<dbReference type="Proteomes" id="UP000623467">
    <property type="component" value="Unassembled WGS sequence"/>
</dbReference>
<protein>
    <recommendedName>
        <fullName evidence="1">choline-phosphate cytidylyltransferase</fullName>
        <ecNumber evidence="1">2.7.7.15</ecNumber>
    </recommendedName>
</protein>
<sequence length="105" mass="11771">MARTEAGRNCVARKLVLRKESEGNRTCSLSPPTDRPVRVYDGVHDLFHFGHALQLRQAKLSFPSVYLLVGVNSDEQVIEHKARGVMSHAERCLAFSSAPFFVFVL</sequence>